<dbReference type="EMBL" id="CP036269">
    <property type="protein sequence ID" value="QDT43682.1"/>
    <property type="molecule type" value="Genomic_DNA"/>
</dbReference>
<evidence type="ECO:0000313" key="2">
    <source>
        <dbReference type="EMBL" id="QDT43682.1"/>
    </source>
</evidence>
<sequence>MAEKYFVECDCGKRVRVALHEAGTDKACHSCHRSVRVPDTITLQESSGDKYPLLRPLEKVMVTLRKGEPPFDGLCHHCETRDANFLIPVRLHILVERFMKHDGGFRPTLHGGVKLVAAAAEEFWKEIHFPLLLCAECHKEFEADQSRASHKRAWELAGLFALLIAFLVFAFFFTVIIAMLSFFFWLLGAIAWAAQFRDRKKLKPYLISWLEDIRWVPEALAVEDEYNLDIDESIDLRRAIFIVDESESSPTSPVIWWQQQSESSYFEIP</sequence>
<gene>
    <name evidence="2" type="ORF">Pan241w_37840</name>
</gene>
<proteinExistence type="predicted"/>
<dbReference type="RefSeq" id="WP_145218545.1">
    <property type="nucleotide sequence ID" value="NZ_CP036269.1"/>
</dbReference>
<protein>
    <submittedName>
        <fullName evidence="2">Uncharacterized protein</fullName>
    </submittedName>
</protein>
<feature type="transmembrane region" description="Helical" evidence="1">
    <location>
        <begin position="153"/>
        <end position="170"/>
    </location>
</feature>
<keyword evidence="1" id="KW-0472">Membrane</keyword>
<dbReference type="OrthoDB" id="272516at2"/>
<dbReference type="KEGG" id="gaz:Pan241w_37840"/>
<dbReference type="AlphaFoldDB" id="A0A517RII6"/>
<evidence type="ECO:0000256" key="1">
    <source>
        <dbReference type="SAM" id="Phobius"/>
    </source>
</evidence>
<dbReference type="Proteomes" id="UP000317171">
    <property type="component" value="Chromosome"/>
</dbReference>
<name>A0A517RII6_9PLAN</name>
<reference evidence="2 3" key="1">
    <citation type="submission" date="2019-02" db="EMBL/GenBank/DDBJ databases">
        <title>Deep-cultivation of Planctomycetes and their phenomic and genomic characterization uncovers novel biology.</title>
        <authorList>
            <person name="Wiegand S."/>
            <person name="Jogler M."/>
            <person name="Boedeker C."/>
            <person name="Pinto D."/>
            <person name="Vollmers J."/>
            <person name="Rivas-Marin E."/>
            <person name="Kohn T."/>
            <person name="Peeters S.H."/>
            <person name="Heuer A."/>
            <person name="Rast P."/>
            <person name="Oberbeckmann S."/>
            <person name="Bunk B."/>
            <person name="Jeske O."/>
            <person name="Meyerdierks A."/>
            <person name="Storesund J.E."/>
            <person name="Kallscheuer N."/>
            <person name="Luecker S."/>
            <person name="Lage O.M."/>
            <person name="Pohl T."/>
            <person name="Merkel B.J."/>
            <person name="Hornburger P."/>
            <person name="Mueller R.-W."/>
            <person name="Bruemmer F."/>
            <person name="Labrenz M."/>
            <person name="Spormann A.M."/>
            <person name="Op den Camp H."/>
            <person name="Overmann J."/>
            <person name="Amann R."/>
            <person name="Jetten M.S.M."/>
            <person name="Mascher T."/>
            <person name="Medema M.H."/>
            <person name="Devos D.P."/>
            <person name="Kaster A.-K."/>
            <person name="Ovreas L."/>
            <person name="Rohde M."/>
            <person name="Galperin M.Y."/>
            <person name="Jogler C."/>
        </authorList>
    </citation>
    <scope>NUCLEOTIDE SEQUENCE [LARGE SCALE GENOMIC DNA]</scope>
    <source>
        <strain evidence="2 3">Pan241w</strain>
    </source>
</reference>
<evidence type="ECO:0000313" key="3">
    <source>
        <dbReference type="Proteomes" id="UP000317171"/>
    </source>
</evidence>
<keyword evidence="3" id="KW-1185">Reference proteome</keyword>
<keyword evidence="1" id="KW-0812">Transmembrane</keyword>
<accession>A0A517RII6</accession>
<keyword evidence="1" id="KW-1133">Transmembrane helix</keyword>
<organism evidence="2 3">
    <name type="scientific">Gimesia alba</name>
    <dbReference type="NCBI Taxonomy" id="2527973"/>
    <lineage>
        <taxon>Bacteria</taxon>
        <taxon>Pseudomonadati</taxon>
        <taxon>Planctomycetota</taxon>
        <taxon>Planctomycetia</taxon>
        <taxon>Planctomycetales</taxon>
        <taxon>Planctomycetaceae</taxon>
        <taxon>Gimesia</taxon>
    </lineage>
</organism>